<evidence type="ECO:0000313" key="6">
    <source>
        <dbReference type="Proteomes" id="UP000254159"/>
    </source>
</evidence>
<evidence type="ECO:0000313" key="5">
    <source>
        <dbReference type="EMBL" id="STI18526.1"/>
    </source>
</evidence>
<dbReference type="GO" id="GO:0006310">
    <property type="term" value="P:DNA recombination"/>
    <property type="evidence" value="ECO:0007669"/>
    <property type="project" value="UniProtKB-KW"/>
</dbReference>
<gene>
    <name evidence="5" type="primary">intA_6</name>
    <name evidence="5" type="ORF">NCTC10865_03863</name>
</gene>
<dbReference type="PANTHER" id="PTHR30629">
    <property type="entry name" value="PROPHAGE INTEGRASE"/>
    <property type="match status" value="1"/>
</dbReference>
<proteinExistence type="inferred from homology"/>
<reference evidence="5 6" key="1">
    <citation type="submission" date="2018-06" db="EMBL/GenBank/DDBJ databases">
        <authorList>
            <consortium name="Pathogen Informatics"/>
            <person name="Doyle S."/>
        </authorList>
    </citation>
    <scope>NUCLEOTIDE SEQUENCE [LARGE SCALE GENOMIC DNA]</scope>
    <source>
        <strain evidence="5 6">NCTC10865</strain>
    </source>
</reference>
<dbReference type="InterPro" id="IPR002104">
    <property type="entry name" value="Integrase_catalytic"/>
</dbReference>
<dbReference type="GO" id="GO:0003677">
    <property type="term" value="F:DNA binding"/>
    <property type="evidence" value="ECO:0007669"/>
    <property type="project" value="InterPro"/>
</dbReference>
<keyword evidence="2" id="KW-0229">DNA integration</keyword>
<keyword evidence="3" id="KW-0233">DNA recombination</keyword>
<accession>A0A376RKR5</accession>
<organism evidence="5 6">
    <name type="scientific">Escherichia coli</name>
    <dbReference type="NCBI Taxonomy" id="562"/>
    <lineage>
        <taxon>Bacteria</taxon>
        <taxon>Pseudomonadati</taxon>
        <taxon>Pseudomonadota</taxon>
        <taxon>Gammaproteobacteria</taxon>
        <taxon>Enterobacterales</taxon>
        <taxon>Enterobacteriaceae</taxon>
        <taxon>Escherichia</taxon>
    </lineage>
</organism>
<name>A0A376RKR5_ECOLX</name>
<dbReference type="Pfam" id="PF00589">
    <property type="entry name" value="Phage_integrase"/>
    <property type="match status" value="1"/>
</dbReference>
<sequence length="191" mass="22340">MRITRFLNWEQNAGFDYGCGRGRTLRPVWLTLSETASRVKQRIHVVMQWGWAHGFCVANPVDVVDHLLPQQTRGRDEHQPAMPWRQLPLFVATSVYTDEPYNVTRALLLMVILTATRSGEARGMRWAEIDFHKRVWTIPAERMKARLQHRVPLSGRLFTFWKIYVACMMNWCPFTQKAADPFRYGVDKFSA</sequence>
<feature type="domain" description="Tyr recombinase" evidence="4">
    <location>
        <begin position="103"/>
        <end position="157"/>
    </location>
</feature>
<dbReference type="PANTHER" id="PTHR30629:SF2">
    <property type="entry name" value="PROPHAGE INTEGRASE INTS-RELATED"/>
    <property type="match status" value="1"/>
</dbReference>
<comment type="similarity">
    <text evidence="1">Belongs to the 'phage' integrase family.</text>
</comment>
<dbReference type="InterPro" id="IPR011010">
    <property type="entry name" value="DNA_brk_join_enz"/>
</dbReference>
<protein>
    <submittedName>
        <fullName evidence="5">Integrase</fullName>
    </submittedName>
</protein>
<evidence type="ECO:0000259" key="4">
    <source>
        <dbReference type="Pfam" id="PF00589"/>
    </source>
</evidence>
<dbReference type="InterPro" id="IPR050808">
    <property type="entry name" value="Phage_Integrase"/>
</dbReference>
<dbReference type="InterPro" id="IPR013762">
    <property type="entry name" value="Integrase-like_cat_sf"/>
</dbReference>
<dbReference type="EMBL" id="UGCD01000002">
    <property type="protein sequence ID" value="STI18526.1"/>
    <property type="molecule type" value="Genomic_DNA"/>
</dbReference>
<evidence type="ECO:0000256" key="2">
    <source>
        <dbReference type="ARBA" id="ARBA00022908"/>
    </source>
</evidence>
<dbReference type="Proteomes" id="UP000254159">
    <property type="component" value="Unassembled WGS sequence"/>
</dbReference>
<evidence type="ECO:0000256" key="1">
    <source>
        <dbReference type="ARBA" id="ARBA00008857"/>
    </source>
</evidence>
<dbReference type="Gene3D" id="1.10.443.10">
    <property type="entry name" value="Intergrase catalytic core"/>
    <property type="match status" value="1"/>
</dbReference>
<dbReference type="SUPFAM" id="SSF56349">
    <property type="entry name" value="DNA breaking-rejoining enzymes"/>
    <property type="match status" value="1"/>
</dbReference>
<dbReference type="AlphaFoldDB" id="A0A376RKR5"/>
<dbReference type="GO" id="GO:0015074">
    <property type="term" value="P:DNA integration"/>
    <property type="evidence" value="ECO:0007669"/>
    <property type="project" value="UniProtKB-KW"/>
</dbReference>
<evidence type="ECO:0000256" key="3">
    <source>
        <dbReference type="ARBA" id="ARBA00023172"/>
    </source>
</evidence>